<evidence type="ECO:0000259" key="1">
    <source>
        <dbReference type="Pfam" id="PF03235"/>
    </source>
</evidence>
<dbReference type="RefSeq" id="WP_100899554.1">
    <property type="nucleotide sequence ID" value="NZ_CAWNNC010000001.1"/>
</dbReference>
<dbReference type="EMBL" id="CP024785">
    <property type="protein sequence ID" value="AUB38132.1"/>
    <property type="molecule type" value="Genomic_DNA"/>
</dbReference>
<dbReference type="Proteomes" id="UP000232003">
    <property type="component" value="Chromosome"/>
</dbReference>
<dbReference type="InterPro" id="IPR004919">
    <property type="entry name" value="GmrSD_N"/>
</dbReference>
<organism evidence="2 3">
    <name type="scientific">Nostoc flagelliforme CCNUN1</name>
    <dbReference type="NCBI Taxonomy" id="2038116"/>
    <lineage>
        <taxon>Bacteria</taxon>
        <taxon>Bacillati</taxon>
        <taxon>Cyanobacteriota</taxon>
        <taxon>Cyanophyceae</taxon>
        <taxon>Nostocales</taxon>
        <taxon>Nostocaceae</taxon>
        <taxon>Nostoc</taxon>
    </lineage>
</organism>
<dbReference type="OrthoDB" id="9770340at2"/>
<feature type="domain" description="GmrSD restriction endonucleases N-terminal" evidence="1">
    <location>
        <begin position="48"/>
        <end position="198"/>
    </location>
</feature>
<reference evidence="2 3" key="1">
    <citation type="submission" date="2017-11" db="EMBL/GenBank/DDBJ databases">
        <title>Complete genome of a free-living desiccation-tolerant cyanobacterium and its photosynthetic adaptation to extreme terrestrial habitat.</title>
        <authorList>
            <person name="Shang J."/>
        </authorList>
    </citation>
    <scope>NUCLEOTIDE SEQUENCE [LARGE SCALE GENOMIC DNA]</scope>
    <source>
        <strain evidence="2 3">CCNUN1</strain>
    </source>
</reference>
<gene>
    <name evidence="2" type="ORF">COO91_04095</name>
</gene>
<dbReference type="Pfam" id="PF03235">
    <property type="entry name" value="GmrSD_N"/>
    <property type="match status" value="1"/>
</dbReference>
<name>A0A2K8SRM9_9NOSO</name>
<protein>
    <recommendedName>
        <fullName evidence="1">GmrSD restriction endonucleases N-terminal domain-containing protein</fullName>
    </recommendedName>
</protein>
<dbReference type="PANTHER" id="PTHR39639">
    <property type="entry name" value="CHROMOSOME 16, WHOLE GENOME SHOTGUN SEQUENCE"/>
    <property type="match status" value="1"/>
</dbReference>
<accession>A0A2K8SRM9</accession>
<sequence length="372" mass="43699">MSNNLLSKNITEQMQEEAEIQIRDKKKVVDYNTIEYPIEVIFQKYLKGLNDDSNELFIPDYQRAMIWDEKRQSKFIESILLGLPIPYIYVADTSGKATDENPLETKDLARLEIIDGTQRIRTLANFINNELSLQDLEKLDKLKGFRFSSLPIARQRRFQRTTIRMIQLTEDADEETRRDLFERINTGSVELNPMEKIRGIRRGPFLDLIDELAKYPKFLSLCDFTEPSIRRVEPQEFVLRFFAFLNNYESFNKNINEFFDSYVQELNKAESNTLENMKNEFYAMIDFVEMYFPTGFRQGKKKDRTTTRIKFESLAVGITLALRQQEDLKPASVDFLDSKEFIGYTSSDASSSRNKVIRRIEYVRDQILGTVE</sequence>
<evidence type="ECO:0000313" key="3">
    <source>
        <dbReference type="Proteomes" id="UP000232003"/>
    </source>
</evidence>
<keyword evidence="3" id="KW-1185">Reference proteome</keyword>
<dbReference type="PANTHER" id="PTHR39639:SF1">
    <property type="entry name" value="DUF262 DOMAIN-CONTAINING PROTEIN"/>
    <property type="match status" value="1"/>
</dbReference>
<evidence type="ECO:0000313" key="2">
    <source>
        <dbReference type="EMBL" id="AUB38132.1"/>
    </source>
</evidence>
<dbReference type="KEGG" id="nfl:COO91_04095"/>
<proteinExistence type="predicted"/>
<dbReference type="AlphaFoldDB" id="A0A2K8SRM9"/>